<gene>
    <name evidence="2" type="ORF">GCM10017668_62440</name>
</gene>
<evidence type="ECO:0000256" key="1">
    <source>
        <dbReference type="SAM" id="MobiDB-lite"/>
    </source>
</evidence>
<protein>
    <submittedName>
        <fullName evidence="2">Uncharacterized protein</fullName>
    </submittedName>
</protein>
<dbReference type="AlphaFoldDB" id="A0A7G1NPD6"/>
<accession>A0A7G1NPD6</accession>
<sequence length="99" mass="9348">MSRAPAPGAQVRASQTAGSHVLEGGGRAAGDGEDGDGDGDGDGGEGAWRPPGANVLGCWAAAGRAKSPVSGAHSTSAGRAAMASVKIGVQAAGALTRAP</sequence>
<reference evidence="2 3" key="1">
    <citation type="journal article" date="2014" name="Int. J. Syst. Evol. Microbiol.">
        <title>Complete genome sequence of Corynebacterium casei LMG S-19264T (=DSM 44701T), isolated from a smear-ripened cheese.</title>
        <authorList>
            <consortium name="US DOE Joint Genome Institute (JGI-PGF)"/>
            <person name="Walter F."/>
            <person name="Albersmeier A."/>
            <person name="Kalinowski J."/>
            <person name="Ruckert C."/>
        </authorList>
    </citation>
    <scope>NUCLEOTIDE SEQUENCE [LARGE SCALE GENOMIC DNA]</scope>
    <source>
        <strain evidence="2 3">JCM 4255</strain>
    </source>
</reference>
<name>A0A7G1NPD6_9ACTN</name>
<dbReference type="KEGG" id="stui:GCM10017668_62440"/>
<feature type="region of interest" description="Disordered" evidence="1">
    <location>
        <begin position="1"/>
        <end position="54"/>
    </location>
</feature>
<evidence type="ECO:0000313" key="2">
    <source>
        <dbReference type="EMBL" id="BCL24401.1"/>
    </source>
</evidence>
<dbReference type="Proteomes" id="UP000516373">
    <property type="component" value="Chromosome"/>
</dbReference>
<proteinExistence type="predicted"/>
<evidence type="ECO:0000313" key="3">
    <source>
        <dbReference type="Proteomes" id="UP000516373"/>
    </source>
</evidence>
<dbReference type="EMBL" id="AP023439">
    <property type="protein sequence ID" value="BCL24401.1"/>
    <property type="molecule type" value="Genomic_DNA"/>
</dbReference>
<organism evidence="2 3">
    <name type="scientific">Streptomyces tuirus</name>
    <dbReference type="NCBI Taxonomy" id="68278"/>
    <lineage>
        <taxon>Bacteria</taxon>
        <taxon>Bacillati</taxon>
        <taxon>Actinomycetota</taxon>
        <taxon>Actinomycetes</taxon>
        <taxon>Kitasatosporales</taxon>
        <taxon>Streptomycetaceae</taxon>
        <taxon>Streptomyces</taxon>
    </lineage>
</organism>
<feature type="compositionally biased region" description="Acidic residues" evidence="1">
    <location>
        <begin position="31"/>
        <end position="43"/>
    </location>
</feature>